<organism evidence="7 8">
    <name type="scientific">Glycine soja</name>
    <name type="common">Wild soybean</name>
    <dbReference type="NCBI Taxonomy" id="3848"/>
    <lineage>
        <taxon>Eukaryota</taxon>
        <taxon>Viridiplantae</taxon>
        <taxon>Streptophyta</taxon>
        <taxon>Embryophyta</taxon>
        <taxon>Tracheophyta</taxon>
        <taxon>Spermatophyta</taxon>
        <taxon>Magnoliopsida</taxon>
        <taxon>eudicotyledons</taxon>
        <taxon>Gunneridae</taxon>
        <taxon>Pentapetalae</taxon>
        <taxon>rosids</taxon>
        <taxon>fabids</taxon>
        <taxon>Fabales</taxon>
        <taxon>Fabaceae</taxon>
        <taxon>Papilionoideae</taxon>
        <taxon>50 kb inversion clade</taxon>
        <taxon>NPAAA clade</taxon>
        <taxon>indigoferoid/millettioid clade</taxon>
        <taxon>Phaseoleae</taxon>
        <taxon>Glycine</taxon>
        <taxon>Glycine subgen. Soja</taxon>
    </lineage>
</organism>
<dbReference type="GO" id="GO:0006886">
    <property type="term" value="P:intracellular protein transport"/>
    <property type="evidence" value="ECO:0007669"/>
    <property type="project" value="InterPro"/>
</dbReference>
<dbReference type="PANTHER" id="PTHR11134">
    <property type="entry name" value="ADAPTOR COMPLEX SUBUNIT BETA FAMILY MEMBER"/>
    <property type="match status" value="1"/>
</dbReference>
<evidence type="ECO:0000259" key="6">
    <source>
        <dbReference type="Pfam" id="PF01602"/>
    </source>
</evidence>
<dbReference type="Gene3D" id="1.25.10.10">
    <property type="entry name" value="Leucine-rich Repeat Variant"/>
    <property type="match status" value="1"/>
</dbReference>
<sequence>MTIGIDVSSLFGEMVMCSATSDIVLKKMCYLYVGNYAKGNPDLALLTINFLQRDCKDEDPMIRGLALRSLCSLRVANLVEYLVGPLGSGLKDNNSYVRMVAVIGVLKLYHISTSTCIDADFPATLKHLLLNDPDTQVVANCLSALQEIWTLESSTSEEAARERETLLSKPVVYYLLNRVLIIVAVICLPKEKGGLGIRDIKNFNLTLLGKWRWNLFHHQGELWARVLDSKYGGWRNLDEDRRGSNESFWWQDLRSMFQPLQEGNWFQNEISWKVGFGARVRFWEDWWKDVGVLLMLKHPRLYLISCQQEQFVQQMGRFSDAGWEWSFQWRRSLFDAEIDVADRFLGDTEGISIHPDRQDKWVWKGDSSGNYSVGSAYKLLLGDSMDENQDGVFNELWNLKIPSKASFLLGD</sequence>
<dbReference type="EMBL" id="QZWG01000006">
    <property type="protein sequence ID" value="RZC06395.1"/>
    <property type="molecule type" value="Genomic_DNA"/>
</dbReference>
<name>A0A445K6I3_GLYSO</name>
<dbReference type="SUPFAM" id="SSF48371">
    <property type="entry name" value="ARM repeat"/>
    <property type="match status" value="1"/>
</dbReference>
<keyword evidence="3" id="KW-0813">Transport</keyword>
<evidence type="ECO:0000256" key="5">
    <source>
        <dbReference type="ARBA" id="ARBA00023136"/>
    </source>
</evidence>
<gene>
    <name evidence="7" type="ORF">D0Y65_014085</name>
</gene>
<feature type="domain" description="Clathrin/coatomer adaptor adaptin-like N-terminal" evidence="6">
    <location>
        <begin position="2"/>
        <end position="154"/>
    </location>
</feature>
<dbReference type="GO" id="GO:0016192">
    <property type="term" value="P:vesicle-mediated transport"/>
    <property type="evidence" value="ECO:0007669"/>
    <property type="project" value="InterPro"/>
</dbReference>
<dbReference type="GO" id="GO:0030117">
    <property type="term" value="C:membrane coat"/>
    <property type="evidence" value="ECO:0007669"/>
    <property type="project" value="InterPro"/>
</dbReference>
<comment type="caution">
    <text evidence="7">The sequence shown here is derived from an EMBL/GenBank/DDBJ whole genome shotgun (WGS) entry which is preliminary data.</text>
</comment>
<keyword evidence="5" id="KW-0472">Membrane</keyword>
<evidence type="ECO:0000313" key="7">
    <source>
        <dbReference type="EMBL" id="RZC06395.1"/>
    </source>
</evidence>
<dbReference type="InterPro" id="IPR016024">
    <property type="entry name" value="ARM-type_fold"/>
</dbReference>
<dbReference type="Proteomes" id="UP000289340">
    <property type="component" value="Chromosome 6"/>
</dbReference>
<evidence type="ECO:0000256" key="4">
    <source>
        <dbReference type="ARBA" id="ARBA00022927"/>
    </source>
</evidence>
<evidence type="ECO:0000256" key="2">
    <source>
        <dbReference type="ARBA" id="ARBA00006613"/>
    </source>
</evidence>
<dbReference type="InterPro" id="IPR011989">
    <property type="entry name" value="ARM-like"/>
</dbReference>
<dbReference type="InterPro" id="IPR026739">
    <property type="entry name" value="AP_beta"/>
</dbReference>
<dbReference type="Pfam" id="PF01602">
    <property type="entry name" value="Adaptin_N"/>
    <property type="match status" value="1"/>
</dbReference>
<evidence type="ECO:0000256" key="3">
    <source>
        <dbReference type="ARBA" id="ARBA00022448"/>
    </source>
</evidence>
<keyword evidence="8" id="KW-1185">Reference proteome</keyword>
<proteinExistence type="inferred from homology"/>
<dbReference type="GO" id="GO:0012505">
    <property type="term" value="C:endomembrane system"/>
    <property type="evidence" value="ECO:0007669"/>
    <property type="project" value="UniProtKB-SubCell"/>
</dbReference>
<accession>A0A445K6I3</accession>
<evidence type="ECO:0000256" key="1">
    <source>
        <dbReference type="ARBA" id="ARBA00004308"/>
    </source>
</evidence>
<evidence type="ECO:0000313" key="8">
    <source>
        <dbReference type="Proteomes" id="UP000289340"/>
    </source>
</evidence>
<comment type="similarity">
    <text evidence="2">Belongs to the adaptor complexes large subunit family.</text>
</comment>
<reference evidence="7 8" key="1">
    <citation type="submission" date="2018-09" db="EMBL/GenBank/DDBJ databases">
        <title>A high-quality reference genome of wild soybean provides a powerful tool to mine soybean genomes.</title>
        <authorList>
            <person name="Xie M."/>
            <person name="Chung C.Y.L."/>
            <person name="Li M.-W."/>
            <person name="Wong F.-L."/>
            <person name="Chan T.-F."/>
            <person name="Lam H.-M."/>
        </authorList>
    </citation>
    <scope>NUCLEOTIDE SEQUENCE [LARGE SCALE GENOMIC DNA]</scope>
    <source>
        <strain evidence="8">cv. W05</strain>
        <tissue evidence="7">Hypocotyl of etiolated seedlings</tissue>
    </source>
</reference>
<keyword evidence="4" id="KW-0653">Protein transport</keyword>
<comment type="subcellular location">
    <subcellularLocation>
        <location evidence="1">Endomembrane system</location>
    </subcellularLocation>
</comment>
<protein>
    <submittedName>
        <fullName evidence="7">Beta-adaptin-like protein A isoform D</fullName>
    </submittedName>
</protein>
<dbReference type="InterPro" id="IPR002553">
    <property type="entry name" value="Clathrin/coatomer_adapt-like_N"/>
</dbReference>
<dbReference type="AlphaFoldDB" id="A0A445K6I3"/>